<dbReference type="InterPro" id="IPR052711">
    <property type="entry name" value="Zinc_ADH-like"/>
</dbReference>
<dbReference type="SUPFAM" id="SSF51735">
    <property type="entry name" value="NAD(P)-binding Rossmann-fold domains"/>
    <property type="match status" value="1"/>
</dbReference>
<dbReference type="Proteomes" id="UP000191500">
    <property type="component" value="Unassembled WGS sequence"/>
</dbReference>
<dbReference type="Gene3D" id="3.40.50.720">
    <property type="entry name" value="NAD(P)-binding Rossmann-like Domain"/>
    <property type="match status" value="1"/>
</dbReference>
<reference evidence="3" key="1">
    <citation type="journal article" date="2017" name="Nat. Microbiol.">
        <title>Global analysis of biosynthetic gene clusters reveals vast potential of secondary metabolite production in Penicillium species.</title>
        <authorList>
            <person name="Nielsen J.C."/>
            <person name="Grijseels S."/>
            <person name="Prigent S."/>
            <person name="Ji B."/>
            <person name="Dainat J."/>
            <person name="Nielsen K.F."/>
            <person name="Frisvad J.C."/>
            <person name="Workman M."/>
            <person name="Nielsen J."/>
        </authorList>
    </citation>
    <scope>NUCLEOTIDE SEQUENCE [LARGE SCALE GENOMIC DNA]</scope>
    <source>
        <strain evidence="3">IBT 31321</strain>
    </source>
</reference>
<dbReference type="PANTHER" id="PTHR45033">
    <property type="match status" value="1"/>
</dbReference>
<dbReference type="EMBL" id="MDDG01000005">
    <property type="protein sequence ID" value="OQE41047.1"/>
    <property type="molecule type" value="Genomic_DNA"/>
</dbReference>
<name>A0A1V6URL3_9EURO</name>
<dbReference type="Pfam" id="PF00107">
    <property type="entry name" value="ADH_zinc_N"/>
    <property type="match status" value="1"/>
</dbReference>
<sequence>MPGSHNAIFLQPHIVQGVNGPITSPATPGCDRILTHVAPKLVESHEDDAFAGVANTISCLGLGSDGTLRSHGIFSEAGFVHAPKSLDWLPAATLTCTWTTAWNALFGLKDREAGPDLWVLVQGTGGVSMAALQLAVAVGASVIVTTSSDEKGARLKTLDATHVLNYQTHPETWGEDARALTPTPGGKGVDVVIDVGGNEILPESLAAVRVDGIVLVID</sequence>
<evidence type="ECO:0000313" key="3">
    <source>
        <dbReference type="Proteomes" id="UP000191500"/>
    </source>
</evidence>
<keyword evidence="3" id="KW-1185">Reference proteome</keyword>
<dbReference type="SUPFAM" id="SSF50129">
    <property type="entry name" value="GroES-like"/>
    <property type="match status" value="1"/>
</dbReference>
<gene>
    <name evidence="2" type="ORF">PENCOP_c005G01674</name>
</gene>
<dbReference type="AlphaFoldDB" id="A0A1V6URL3"/>
<dbReference type="InterPro" id="IPR011032">
    <property type="entry name" value="GroES-like_sf"/>
</dbReference>
<feature type="domain" description="Alcohol dehydrogenase-like C-terminal" evidence="1">
    <location>
        <begin position="126"/>
        <end position="216"/>
    </location>
</feature>
<dbReference type="Gene3D" id="3.90.180.10">
    <property type="entry name" value="Medium-chain alcohol dehydrogenases, catalytic domain"/>
    <property type="match status" value="1"/>
</dbReference>
<dbReference type="InterPro" id="IPR036291">
    <property type="entry name" value="NAD(P)-bd_dom_sf"/>
</dbReference>
<dbReference type="InterPro" id="IPR013149">
    <property type="entry name" value="ADH-like_C"/>
</dbReference>
<organism evidence="2 3">
    <name type="scientific">Penicillium coprophilum</name>
    <dbReference type="NCBI Taxonomy" id="36646"/>
    <lineage>
        <taxon>Eukaryota</taxon>
        <taxon>Fungi</taxon>
        <taxon>Dikarya</taxon>
        <taxon>Ascomycota</taxon>
        <taxon>Pezizomycotina</taxon>
        <taxon>Eurotiomycetes</taxon>
        <taxon>Eurotiomycetidae</taxon>
        <taxon>Eurotiales</taxon>
        <taxon>Aspergillaceae</taxon>
        <taxon>Penicillium</taxon>
    </lineage>
</organism>
<dbReference type="PANTHER" id="PTHR45033:SF2">
    <property type="entry name" value="ZINC-TYPE ALCOHOL DEHYDROGENASE-LIKE PROTEIN C1773.06C"/>
    <property type="match status" value="1"/>
</dbReference>
<comment type="caution">
    <text evidence="2">The sequence shown here is derived from an EMBL/GenBank/DDBJ whole genome shotgun (WGS) entry which is preliminary data.</text>
</comment>
<dbReference type="STRING" id="36646.A0A1V6URL3"/>
<evidence type="ECO:0000313" key="2">
    <source>
        <dbReference type="EMBL" id="OQE41047.1"/>
    </source>
</evidence>
<accession>A0A1V6URL3</accession>
<evidence type="ECO:0000259" key="1">
    <source>
        <dbReference type="Pfam" id="PF00107"/>
    </source>
</evidence>
<protein>
    <recommendedName>
        <fullName evidence="1">Alcohol dehydrogenase-like C-terminal domain-containing protein</fullName>
    </recommendedName>
</protein>
<proteinExistence type="predicted"/>